<evidence type="ECO:0000256" key="4">
    <source>
        <dbReference type="RuleBase" id="RU003369"/>
    </source>
</evidence>
<dbReference type="Pfam" id="PF02866">
    <property type="entry name" value="Ldh_1_C"/>
    <property type="match status" value="1"/>
</dbReference>
<dbReference type="EC" id="1.1.1.27" evidence="7"/>
<protein>
    <submittedName>
        <fullName evidence="7">L-lactate dehydrogenase</fullName>
        <ecNumber evidence="7">1.1.1.27</ecNumber>
    </submittedName>
</protein>
<proteinExistence type="inferred from homology"/>
<dbReference type="AlphaFoldDB" id="A0AAE3V8W7"/>
<keyword evidence="4 7" id="KW-0560">Oxidoreductase</keyword>
<dbReference type="Proteomes" id="UP001241537">
    <property type="component" value="Unassembled WGS sequence"/>
</dbReference>
<feature type="domain" description="Lactate/malate dehydrogenase C-terminal" evidence="6">
    <location>
        <begin position="150"/>
        <end position="315"/>
    </location>
</feature>
<evidence type="ECO:0000256" key="1">
    <source>
        <dbReference type="ARBA" id="ARBA00006054"/>
    </source>
</evidence>
<evidence type="ECO:0000256" key="3">
    <source>
        <dbReference type="PIRSR" id="PIRSR000102-3"/>
    </source>
</evidence>
<feature type="binding site" evidence="3">
    <location>
        <begin position="123"/>
        <end position="125"/>
    </location>
    <ligand>
        <name>NAD(+)</name>
        <dbReference type="ChEBI" id="CHEBI:57540"/>
    </ligand>
</feature>
<dbReference type="PRINTS" id="PR00086">
    <property type="entry name" value="LLDHDRGNASE"/>
</dbReference>
<dbReference type="PANTHER" id="PTHR43128:SF31">
    <property type="entry name" value="L-LACTATE DEHYDROGENASE"/>
    <property type="match status" value="1"/>
</dbReference>
<feature type="binding site" evidence="3">
    <location>
        <position position="37"/>
    </location>
    <ligand>
        <name>NAD(+)</name>
        <dbReference type="ChEBI" id="CHEBI:57540"/>
    </ligand>
</feature>
<dbReference type="CDD" id="cd05291">
    <property type="entry name" value="HicDH_like"/>
    <property type="match status" value="1"/>
</dbReference>
<dbReference type="InterPro" id="IPR015955">
    <property type="entry name" value="Lactate_DH/Glyco_Ohase_4_C"/>
</dbReference>
<feature type="domain" description="Lactate/malate dehydrogenase N-terminal" evidence="5">
    <location>
        <begin position="8"/>
        <end position="147"/>
    </location>
</feature>
<dbReference type="GO" id="GO:0006089">
    <property type="term" value="P:lactate metabolic process"/>
    <property type="evidence" value="ECO:0007669"/>
    <property type="project" value="TreeGrafter"/>
</dbReference>
<dbReference type="PANTHER" id="PTHR43128">
    <property type="entry name" value="L-2-HYDROXYCARBOXYLATE DEHYDROGENASE (NAD(P)(+))"/>
    <property type="match status" value="1"/>
</dbReference>
<dbReference type="PIRSF" id="PIRSF000102">
    <property type="entry name" value="Lac_mal_DH"/>
    <property type="match status" value="1"/>
</dbReference>
<dbReference type="InterPro" id="IPR001236">
    <property type="entry name" value="Lactate/malate_DH_N"/>
</dbReference>
<dbReference type="InterPro" id="IPR022383">
    <property type="entry name" value="Lactate/malate_DH_C"/>
</dbReference>
<evidence type="ECO:0000313" key="7">
    <source>
        <dbReference type="EMBL" id="MDQ0151653.1"/>
    </source>
</evidence>
<name>A0AAE3V8W7_9FIRM</name>
<feature type="binding site" evidence="3">
    <location>
        <begin position="12"/>
        <end position="17"/>
    </location>
    <ligand>
        <name>NAD(+)</name>
        <dbReference type="ChEBI" id="CHEBI:57540"/>
    </ligand>
</feature>
<dbReference type="GO" id="GO:0004459">
    <property type="term" value="F:L-lactate dehydrogenase (NAD+) activity"/>
    <property type="evidence" value="ECO:0007669"/>
    <property type="project" value="UniProtKB-EC"/>
</dbReference>
<dbReference type="EMBL" id="JAUSTO010000002">
    <property type="protein sequence ID" value="MDQ0151653.1"/>
    <property type="molecule type" value="Genomic_DNA"/>
</dbReference>
<comment type="similarity">
    <text evidence="1">Belongs to the LDH/MDH superfamily. LDH family.</text>
</comment>
<evidence type="ECO:0000313" key="8">
    <source>
        <dbReference type="Proteomes" id="UP001241537"/>
    </source>
</evidence>
<dbReference type="SUPFAM" id="SSF56327">
    <property type="entry name" value="LDH C-terminal domain-like"/>
    <property type="match status" value="1"/>
</dbReference>
<keyword evidence="3" id="KW-0520">NAD</keyword>
<dbReference type="Gene3D" id="3.40.50.720">
    <property type="entry name" value="NAD(P)-binding Rossmann-like Domain"/>
    <property type="match status" value="1"/>
</dbReference>
<comment type="caution">
    <text evidence="7">The sequence shown here is derived from an EMBL/GenBank/DDBJ whole genome shotgun (WGS) entry which is preliminary data.</text>
</comment>
<sequence>MMNKKRVVGIIGVGHVGAHCAYSLAVQGIADEIILIDKNHDKAVSECQDLFDSVAYLPHRIAVRVGDFSDAGDCDVLVNSVGDINLLRGTHDRLTEMDFTIPAVDGYVKKIMDSGFDGIIINITNPCDIVTQEIAQLSGLPRGRVFGTGTGLDSSRLRSALARQTGIDHKSICAYMMGEHGAAQMVPWSAVTFGGQSLTEWAGEDERFRFDHEAMKKEVIGAGWVTFSGKFCTEYGISSTLARLVHIVFTNEKQILPVSTELQGEYGQDKLFVGVPAVIGANGVEEVVEIPMTPEERAEFAQCCDSVRHNMEHLKDLR</sequence>
<evidence type="ECO:0000259" key="6">
    <source>
        <dbReference type="Pfam" id="PF02866"/>
    </source>
</evidence>
<dbReference type="SUPFAM" id="SSF51735">
    <property type="entry name" value="NAD(P)-binding Rossmann-fold domains"/>
    <property type="match status" value="1"/>
</dbReference>
<reference evidence="7" key="1">
    <citation type="submission" date="2023-07" db="EMBL/GenBank/DDBJ databases">
        <title>Genomic Encyclopedia of Type Strains, Phase IV (KMG-IV): sequencing the most valuable type-strain genomes for metagenomic binning, comparative biology and taxonomic classification.</title>
        <authorList>
            <person name="Goeker M."/>
        </authorList>
    </citation>
    <scope>NUCLEOTIDE SEQUENCE</scope>
    <source>
        <strain evidence="7">DSM 19659</strain>
    </source>
</reference>
<dbReference type="InterPro" id="IPR001557">
    <property type="entry name" value="L-lactate/malate_DH"/>
</dbReference>
<dbReference type="InterPro" id="IPR036291">
    <property type="entry name" value="NAD(P)-bd_dom_sf"/>
</dbReference>
<feature type="active site" description="Proton acceptor" evidence="2">
    <location>
        <position position="180"/>
    </location>
</feature>
<accession>A0AAE3V8W7</accession>
<dbReference type="Gene3D" id="3.90.110.10">
    <property type="entry name" value="Lactate dehydrogenase/glycoside hydrolase, family 4, C-terminal"/>
    <property type="match status" value="1"/>
</dbReference>
<evidence type="ECO:0000256" key="2">
    <source>
        <dbReference type="PIRSR" id="PIRSR000102-1"/>
    </source>
</evidence>
<keyword evidence="8" id="KW-1185">Reference proteome</keyword>
<organism evidence="7 8">
    <name type="scientific">Moryella indoligenes</name>
    <dbReference type="NCBI Taxonomy" id="371674"/>
    <lineage>
        <taxon>Bacteria</taxon>
        <taxon>Bacillati</taxon>
        <taxon>Bacillota</taxon>
        <taxon>Clostridia</taxon>
        <taxon>Lachnospirales</taxon>
        <taxon>Lachnospiraceae</taxon>
        <taxon>Moryella</taxon>
    </lineage>
</organism>
<dbReference type="RefSeq" id="WP_307252372.1">
    <property type="nucleotide sequence ID" value="NZ_JAUSTO010000002.1"/>
</dbReference>
<evidence type="ECO:0000259" key="5">
    <source>
        <dbReference type="Pfam" id="PF00056"/>
    </source>
</evidence>
<gene>
    <name evidence="7" type="ORF">J2S20_000333</name>
</gene>
<dbReference type="Pfam" id="PF00056">
    <property type="entry name" value="Ldh_1_N"/>
    <property type="match status" value="1"/>
</dbReference>